<evidence type="ECO:0000256" key="1">
    <source>
        <dbReference type="SAM" id="SignalP"/>
    </source>
</evidence>
<feature type="signal peptide" evidence="1">
    <location>
        <begin position="1"/>
        <end position="20"/>
    </location>
</feature>
<reference evidence="2" key="1">
    <citation type="journal article" date="2011" name="PLoS ONE">
        <title>A deep insight into the sialotranscriptome of the gulf coast tick, Amblyomma maculatum.</title>
        <authorList>
            <person name="Karim S."/>
            <person name="Singh P."/>
            <person name="Ribeiro J.M."/>
        </authorList>
    </citation>
    <scope>NUCLEOTIDE SEQUENCE</scope>
    <source>
        <tissue evidence="2">Salivary gland</tissue>
    </source>
</reference>
<evidence type="ECO:0008006" key="3">
    <source>
        <dbReference type="Google" id="ProtNLM"/>
    </source>
</evidence>
<name>G3MTH5_AMBMU</name>
<dbReference type="Gene3D" id="1.10.150.440">
    <property type="match status" value="1"/>
</dbReference>
<sequence>MTAFLASCLFMAPFMAAASAHHLNLCEKNNYVLATELECIRNQIPPLTNAAFEIAVQALGCRNDFCAIRTMCAQGDLEAAMSQFLMPSHIRHIHYAATACDPHVQSYYY</sequence>
<dbReference type="AlphaFoldDB" id="G3MTH5"/>
<accession>G3MTH5</accession>
<proteinExistence type="evidence at transcript level"/>
<keyword evidence="1" id="KW-0732">Signal</keyword>
<dbReference type="EMBL" id="JO845176">
    <property type="protein sequence ID" value="AEO36793.1"/>
    <property type="molecule type" value="mRNA"/>
</dbReference>
<protein>
    <recommendedName>
        <fullName evidence="3">Saposin B-type domain-containing protein</fullName>
    </recommendedName>
</protein>
<organism evidence="2">
    <name type="scientific">Amblyomma maculatum</name>
    <name type="common">Gulf Coast tick</name>
    <dbReference type="NCBI Taxonomy" id="34609"/>
    <lineage>
        <taxon>Eukaryota</taxon>
        <taxon>Metazoa</taxon>
        <taxon>Ecdysozoa</taxon>
        <taxon>Arthropoda</taxon>
        <taxon>Chelicerata</taxon>
        <taxon>Arachnida</taxon>
        <taxon>Acari</taxon>
        <taxon>Parasitiformes</taxon>
        <taxon>Ixodida</taxon>
        <taxon>Ixodoidea</taxon>
        <taxon>Ixodidae</taxon>
        <taxon>Amblyomminae</taxon>
        <taxon>Amblyomma</taxon>
    </lineage>
</organism>
<evidence type="ECO:0000313" key="2">
    <source>
        <dbReference type="EMBL" id="AEO36793.1"/>
    </source>
</evidence>
<feature type="chain" id="PRO_5003447521" description="Saposin B-type domain-containing protein" evidence="1">
    <location>
        <begin position="21"/>
        <end position="109"/>
    </location>
</feature>